<evidence type="ECO:0000256" key="2">
    <source>
        <dbReference type="SAM" id="MobiDB-lite"/>
    </source>
</evidence>
<evidence type="ECO:0000256" key="1">
    <source>
        <dbReference type="ARBA" id="ARBA00023242"/>
    </source>
</evidence>
<dbReference type="Proteomes" id="UP001174694">
    <property type="component" value="Unassembled WGS sequence"/>
</dbReference>
<name>A0AA38VG74_9PEZI</name>
<evidence type="ECO:0000313" key="3">
    <source>
        <dbReference type="EMBL" id="KAJ9139216.1"/>
    </source>
</evidence>
<evidence type="ECO:0000313" key="4">
    <source>
        <dbReference type="Proteomes" id="UP001174694"/>
    </source>
</evidence>
<dbReference type="PANTHER" id="PTHR37540:SF5">
    <property type="entry name" value="TRANSCRIPTION FACTOR DOMAIN-CONTAINING PROTEIN"/>
    <property type="match status" value="1"/>
</dbReference>
<gene>
    <name evidence="3" type="ORF">NKR23_g8111</name>
</gene>
<dbReference type="InterPro" id="IPR021858">
    <property type="entry name" value="Fun_TF"/>
</dbReference>
<accession>A0AA38VG74</accession>
<feature type="region of interest" description="Disordered" evidence="2">
    <location>
        <begin position="48"/>
        <end position="69"/>
    </location>
</feature>
<keyword evidence="1" id="KW-0539">Nucleus</keyword>
<dbReference type="EMBL" id="JANBVO010000027">
    <property type="protein sequence ID" value="KAJ9139216.1"/>
    <property type="molecule type" value="Genomic_DNA"/>
</dbReference>
<sequence length="321" mass="35739">MTRTTGTTTTTTFEQVPLPSELRFFMFSDPAETKTARSKRLVRSHVARASHAKHRQAQPATCRKVSARSGIRPATANRTQIVGKESMQDGGTAAEASTTLEHVQADRELVLPRVKSPLGQGRVDPFECFARRLFPIEHSLVDHYIRVLVPSRHNPCSHPSLCIDVSLYRIGMAIHWVAFCLTDVGVLHGLLLSSCRNIARQSEGPTAATYERYALYYKYHCIRSLRSSMIEDGSAPSDQTIAKSLLLAFDECMDENLSVSKRHLDACRRMAELRGGFRTLGLNGFLSRLLGWLGTEIEQKCNDPSRVGMCGLATMCRQLTV</sequence>
<dbReference type="PANTHER" id="PTHR37540">
    <property type="entry name" value="TRANSCRIPTION FACTOR (ACR-2), PUTATIVE-RELATED-RELATED"/>
    <property type="match status" value="1"/>
</dbReference>
<dbReference type="AlphaFoldDB" id="A0AA38VG74"/>
<dbReference type="Pfam" id="PF11951">
    <property type="entry name" value="Fungal_trans_2"/>
    <property type="match status" value="1"/>
</dbReference>
<organism evidence="3 4">
    <name type="scientific">Pleurostoma richardsiae</name>
    <dbReference type="NCBI Taxonomy" id="41990"/>
    <lineage>
        <taxon>Eukaryota</taxon>
        <taxon>Fungi</taxon>
        <taxon>Dikarya</taxon>
        <taxon>Ascomycota</taxon>
        <taxon>Pezizomycotina</taxon>
        <taxon>Sordariomycetes</taxon>
        <taxon>Sordariomycetidae</taxon>
        <taxon>Calosphaeriales</taxon>
        <taxon>Pleurostomataceae</taxon>
        <taxon>Pleurostoma</taxon>
    </lineage>
</organism>
<proteinExistence type="predicted"/>
<protein>
    <submittedName>
        <fullName evidence="3">Uncharacterized protein</fullName>
    </submittedName>
</protein>
<keyword evidence="4" id="KW-1185">Reference proteome</keyword>
<reference evidence="3" key="1">
    <citation type="submission" date="2022-07" db="EMBL/GenBank/DDBJ databases">
        <title>Fungi with potential for degradation of polypropylene.</title>
        <authorList>
            <person name="Gostincar C."/>
        </authorList>
    </citation>
    <scope>NUCLEOTIDE SEQUENCE</scope>
    <source>
        <strain evidence="3">EXF-13308</strain>
    </source>
</reference>
<comment type="caution">
    <text evidence="3">The sequence shown here is derived from an EMBL/GenBank/DDBJ whole genome shotgun (WGS) entry which is preliminary data.</text>
</comment>